<sequence>MSTNTATLFTANDVPSQQGRRVLITGANSGIGYEAALELARRGAEVILPARSMSKANDAISRIVREVPGARLTPGILDLASLASVRAFAAFVGEKFPGESLDLLINNAGVMAVPARELTVDGYERQFATNYLGPFLLTALLYPHLRRKRGTRIVTVSSGVSNQGKIEFDNLQSERLYKPMFGAYSQSKLADLIFQLELQRRLSAAGSPIASTGGHPGYAITNLQTSGPAGVMPLGFRIVSTILKPLASQDAAHGALPTLFAAASPLATPGGYYGPSGFQELKGYPVPAKIAPAAKDLDLAKRLWSETERLTGVNFAV</sequence>
<reference evidence="3" key="2">
    <citation type="submission" date="2019-02" db="EMBL/GenBank/DDBJ databases">
        <title>Granulicella sibirica sp. nov., a psychrotolerant acidobacterium isolated from an organic soil layer in forested tundra, West Siberia.</title>
        <authorList>
            <person name="Oshkin I.Y."/>
            <person name="Kulichevskaya I.S."/>
            <person name="Rijpstra W.I.C."/>
            <person name="Sinninghe Damste J.S."/>
            <person name="Rakitin A.L."/>
            <person name="Ravin N.V."/>
            <person name="Dedysh S.N."/>
        </authorList>
    </citation>
    <scope>NUCLEOTIDE SEQUENCE [LARGE SCALE GENOMIC DNA]</scope>
    <source>
        <strain evidence="3">AF10</strain>
    </source>
</reference>
<dbReference type="GO" id="GO:0016491">
    <property type="term" value="F:oxidoreductase activity"/>
    <property type="evidence" value="ECO:0007669"/>
    <property type="project" value="UniProtKB-KW"/>
</dbReference>
<proteinExistence type="predicted"/>
<dbReference type="PROSITE" id="PS00061">
    <property type="entry name" value="ADH_SHORT"/>
    <property type="match status" value="1"/>
</dbReference>
<dbReference type="OrthoDB" id="9809821at2"/>
<dbReference type="InterPro" id="IPR036291">
    <property type="entry name" value="NAD(P)-bd_dom_sf"/>
</dbReference>
<name>A0A4Q0SYV2_9BACT</name>
<dbReference type="CDD" id="cd05327">
    <property type="entry name" value="retinol-DH_like_SDR_c_like"/>
    <property type="match status" value="1"/>
</dbReference>
<dbReference type="InterPro" id="IPR002347">
    <property type="entry name" value="SDR_fam"/>
</dbReference>
<dbReference type="InterPro" id="IPR020904">
    <property type="entry name" value="Sc_DH/Rdtase_CS"/>
</dbReference>
<dbReference type="Proteomes" id="UP000289437">
    <property type="component" value="Unassembled WGS sequence"/>
</dbReference>
<dbReference type="Pfam" id="PF00106">
    <property type="entry name" value="adh_short"/>
    <property type="match status" value="1"/>
</dbReference>
<gene>
    <name evidence="2" type="ORF">GRAN_3912</name>
</gene>
<dbReference type="PANTHER" id="PTHR43157">
    <property type="entry name" value="PHOSPHATIDYLINOSITOL-GLYCAN BIOSYNTHESIS CLASS F PROTEIN-RELATED"/>
    <property type="match status" value="1"/>
</dbReference>
<keyword evidence="3" id="KW-1185">Reference proteome</keyword>
<evidence type="ECO:0000313" key="2">
    <source>
        <dbReference type="EMBL" id="RXH54808.1"/>
    </source>
</evidence>
<dbReference type="Gene3D" id="3.40.50.720">
    <property type="entry name" value="NAD(P)-binding Rossmann-like Domain"/>
    <property type="match status" value="1"/>
</dbReference>
<accession>A0A4Q0SYV2</accession>
<dbReference type="PRINTS" id="PR00081">
    <property type="entry name" value="GDHRDH"/>
</dbReference>
<comment type="caution">
    <text evidence="2">The sequence shown here is derived from an EMBL/GenBank/DDBJ whole genome shotgun (WGS) entry which is preliminary data.</text>
</comment>
<organism evidence="2 3">
    <name type="scientific">Granulicella sibirica</name>
    <dbReference type="NCBI Taxonomy" id="2479048"/>
    <lineage>
        <taxon>Bacteria</taxon>
        <taxon>Pseudomonadati</taxon>
        <taxon>Acidobacteriota</taxon>
        <taxon>Terriglobia</taxon>
        <taxon>Terriglobales</taxon>
        <taxon>Acidobacteriaceae</taxon>
        <taxon>Granulicella</taxon>
    </lineage>
</organism>
<evidence type="ECO:0000313" key="3">
    <source>
        <dbReference type="Proteomes" id="UP000289437"/>
    </source>
</evidence>
<dbReference type="EMBL" id="RDSM01000003">
    <property type="protein sequence ID" value="RXH54808.1"/>
    <property type="molecule type" value="Genomic_DNA"/>
</dbReference>
<dbReference type="AlphaFoldDB" id="A0A4Q0SYV2"/>
<protein>
    <submittedName>
        <fullName evidence="2">Dehydrogenase</fullName>
    </submittedName>
</protein>
<dbReference type="RefSeq" id="WP_128914541.1">
    <property type="nucleotide sequence ID" value="NZ_RDSM01000003.1"/>
</dbReference>
<dbReference type="SUPFAM" id="SSF51735">
    <property type="entry name" value="NAD(P)-binding Rossmann-fold domains"/>
    <property type="match status" value="1"/>
</dbReference>
<keyword evidence="1" id="KW-0560">Oxidoreductase</keyword>
<reference evidence="2 3" key="1">
    <citation type="submission" date="2018-11" db="EMBL/GenBank/DDBJ databases">
        <authorList>
            <person name="Mardanov A.V."/>
            <person name="Ravin N.V."/>
            <person name="Dedysh S.N."/>
        </authorList>
    </citation>
    <scope>NUCLEOTIDE SEQUENCE [LARGE SCALE GENOMIC DNA]</scope>
    <source>
        <strain evidence="2 3">AF10</strain>
    </source>
</reference>
<evidence type="ECO:0000256" key="1">
    <source>
        <dbReference type="ARBA" id="ARBA00023002"/>
    </source>
</evidence>
<dbReference type="NCBIfam" id="NF004846">
    <property type="entry name" value="PRK06197.1"/>
    <property type="match status" value="1"/>
</dbReference>
<dbReference type="PANTHER" id="PTHR43157:SF31">
    <property type="entry name" value="PHOSPHATIDYLINOSITOL-GLYCAN BIOSYNTHESIS CLASS F PROTEIN"/>
    <property type="match status" value="1"/>
</dbReference>